<organism evidence="1 2">
    <name type="scientific">Smallanthus sonchifolius</name>
    <dbReference type="NCBI Taxonomy" id="185202"/>
    <lineage>
        <taxon>Eukaryota</taxon>
        <taxon>Viridiplantae</taxon>
        <taxon>Streptophyta</taxon>
        <taxon>Embryophyta</taxon>
        <taxon>Tracheophyta</taxon>
        <taxon>Spermatophyta</taxon>
        <taxon>Magnoliopsida</taxon>
        <taxon>eudicotyledons</taxon>
        <taxon>Gunneridae</taxon>
        <taxon>Pentapetalae</taxon>
        <taxon>asterids</taxon>
        <taxon>campanulids</taxon>
        <taxon>Asterales</taxon>
        <taxon>Asteraceae</taxon>
        <taxon>Asteroideae</taxon>
        <taxon>Heliantheae alliance</taxon>
        <taxon>Millerieae</taxon>
        <taxon>Smallanthus</taxon>
    </lineage>
</organism>
<reference evidence="2" key="1">
    <citation type="journal article" date="2022" name="Mol. Ecol. Resour.">
        <title>The genomes of chicory, endive, great burdock and yacon provide insights into Asteraceae palaeo-polyploidization history and plant inulin production.</title>
        <authorList>
            <person name="Fan W."/>
            <person name="Wang S."/>
            <person name="Wang H."/>
            <person name="Wang A."/>
            <person name="Jiang F."/>
            <person name="Liu H."/>
            <person name="Zhao H."/>
            <person name="Xu D."/>
            <person name="Zhang Y."/>
        </authorList>
    </citation>
    <scope>NUCLEOTIDE SEQUENCE [LARGE SCALE GENOMIC DNA]</scope>
    <source>
        <strain evidence="2">cv. Yunnan</strain>
    </source>
</reference>
<dbReference type="Proteomes" id="UP001056120">
    <property type="component" value="Linkage Group LG17"/>
</dbReference>
<proteinExistence type="predicted"/>
<name>A0ACB9EWA7_9ASTR</name>
<keyword evidence="2" id="KW-1185">Reference proteome</keyword>
<gene>
    <name evidence="1" type="ORF">L1987_53445</name>
</gene>
<accession>A0ACB9EWA7</accession>
<comment type="caution">
    <text evidence="1">The sequence shown here is derived from an EMBL/GenBank/DDBJ whole genome shotgun (WGS) entry which is preliminary data.</text>
</comment>
<evidence type="ECO:0000313" key="2">
    <source>
        <dbReference type="Proteomes" id="UP001056120"/>
    </source>
</evidence>
<protein>
    <submittedName>
        <fullName evidence="1">Uncharacterized protein</fullName>
    </submittedName>
</protein>
<sequence length="265" mass="30834">MMEFKDLKHPNMTQVEHNDSHSVYRDLYAILVYDLWRDPVEAIQMMAIWIWLERMTMTAPDLTRRILSLTSHLIDNVGNEALLCWACVDNIDLLFSSSVTKFPLMNILLKKDMPLEFFREHREVTIAGINDVINCVCATCLKDIWDGAIARNAHIDFSQSVANHETVVRPQKVEIEPNERTLFATFSRGYPVDEWEVREFFTRLFGECIESFYMQEVGVGEHPLFAKIVLYDTSYIHVVLNGGAKAKFIINGKQVWVRKFTPKRR</sequence>
<reference evidence="1 2" key="2">
    <citation type="journal article" date="2022" name="Mol. Ecol. Resour.">
        <title>The genomes of chicory, endive, great burdock and yacon provide insights into Asteraceae paleo-polyploidization history and plant inulin production.</title>
        <authorList>
            <person name="Fan W."/>
            <person name="Wang S."/>
            <person name="Wang H."/>
            <person name="Wang A."/>
            <person name="Jiang F."/>
            <person name="Liu H."/>
            <person name="Zhao H."/>
            <person name="Xu D."/>
            <person name="Zhang Y."/>
        </authorList>
    </citation>
    <scope>NUCLEOTIDE SEQUENCE [LARGE SCALE GENOMIC DNA]</scope>
    <source>
        <strain evidence="2">cv. Yunnan</strain>
        <tissue evidence="1">Leaves</tissue>
    </source>
</reference>
<evidence type="ECO:0000313" key="1">
    <source>
        <dbReference type="EMBL" id="KAI3763000.1"/>
    </source>
</evidence>
<dbReference type="EMBL" id="CM042034">
    <property type="protein sequence ID" value="KAI3763000.1"/>
    <property type="molecule type" value="Genomic_DNA"/>
</dbReference>